<evidence type="ECO:0000256" key="6">
    <source>
        <dbReference type="ARBA" id="ARBA00022912"/>
    </source>
</evidence>
<dbReference type="Pfam" id="PF01451">
    <property type="entry name" value="LMWPc"/>
    <property type="match status" value="1"/>
</dbReference>
<dbReference type="InterPro" id="IPR023485">
    <property type="entry name" value="Ptyr_pPase"/>
</dbReference>
<evidence type="ECO:0000256" key="8">
    <source>
        <dbReference type="PIRSR" id="PIRSR617867-1"/>
    </source>
</evidence>
<comment type="similarity">
    <text evidence="3">Belongs to the low molecular weight phosphotyrosine protein phosphatase family.</text>
</comment>
<keyword evidence="11" id="KW-1185">Reference proteome</keyword>
<dbReference type="InterPro" id="IPR002115">
    <property type="entry name" value="Tyr_Pase_low_mol_wt_mml"/>
</dbReference>
<evidence type="ECO:0000256" key="2">
    <source>
        <dbReference type="ARBA" id="ARBA00004496"/>
    </source>
</evidence>
<evidence type="ECO:0000256" key="4">
    <source>
        <dbReference type="ARBA" id="ARBA00022490"/>
    </source>
</evidence>
<name>A0A0A1SJX1_9HYPO</name>
<feature type="active site" description="Nucleophile" evidence="8">
    <location>
        <position position="14"/>
    </location>
</feature>
<dbReference type="GO" id="GO:0004726">
    <property type="term" value="F:non-membrane spanning protein tyrosine phosphatase activity"/>
    <property type="evidence" value="ECO:0007669"/>
    <property type="project" value="InterPro"/>
</dbReference>
<evidence type="ECO:0000313" key="11">
    <source>
        <dbReference type="Proteomes" id="UP000039046"/>
    </source>
</evidence>
<sequence>MSATQQPVSVLFVCLGNICRSTMAEGIFQHLAKDPKYIGKIGKIDSCGTAAYHAGEPPDDRTMSTLEGKGIDDYEHRARRLQSSDFDKFDYIFAMDKNNLSDLTRMQKGNPDAKAQVMLYGEYSGSGKAEVVEDPYYGGQSGFDKAYEQCSRFANHFLKEVVEKQ</sequence>
<keyword evidence="5" id="KW-0378">Hydrolase</keyword>
<comment type="subcellular location">
    <subcellularLocation>
        <location evidence="2">Cytoplasm</location>
    </subcellularLocation>
</comment>
<dbReference type="PRINTS" id="PR00719">
    <property type="entry name" value="LMWPTPASE"/>
</dbReference>
<protein>
    <submittedName>
        <fullName evidence="10">Putative Low molecular weight phosphotyrosine protein phosphatase</fullName>
    </submittedName>
</protein>
<keyword evidence="6" id="KW-0904">Protein phosphatase</keyword>
<dbReference type="InterPro" id="IPR036196">
    <property type="entry name" value="Ptyr_pPase_sf"/>
</dbReference>
<evidence type="ECO:0000259" key="9">
    <source>
        <dbReference type="SMART" id="SM00226"/>
    </source>
</evidence>
<dbReference type="InterPro" id="IPR050438">
    <property type="entry name" value="LMW_PTPase"/>
</dbReference>
<dbReference type="Proteomes" id="UP000039046">
    <property type="component" value="Unassembled WGS sequence"/>
</dbReference>
<evidence type="ECO:0000256" key="1">
    <source>
        <dbReference type="ARBA" id="ARBA00000032"/>
    </source>
</evidence>
<dbReference type="HOGENOM" id="CLU_071415_2_0_1"/>
<comment type="catalytic activity">
    <reaction evidence="1">
        <text>a phosphate monoester + H2O = an alcohol + phosphate</text>
        <dbReference type="Rhea" id="RHEA:15017"/>
        <dbReference type="ChEBI" id="CHEBI:15377"/>
        <dbReference type="ChEBI" id="CHEBI:30879"/>
        <dbReference type="ChEBI" id="CHEBI:43474"/>
        <dbReference type="ChEBI" id="CHEBI:67140"/>
        <dbReference type="EC" id="3.1.3.2"/>
    </reaction>
</comment>
<dbReference type="SMART" id="SM00226">
    <property type="entry name" value="LMWPc"/>
    <property type="match status" value="1"/>
</dbReference>
<dbReference type="GO" id="GO:0003993">
    <property type="term" value="F:acid phosphatase activity"/>
    <property type="evidence" value="ECO:0007669"/>
    <property type="project" value="UniProtKB-EC"/>
</dbReference>
<organism evidence="10 11">
    <name type="scientific">[Torrubiella] hemipterigena</name>
    <dbReference type="NCBI Taxonomy" id="1531966"/>
    <lineage>
        <taxon>Eukaryota</taxon>
        <taxon>Fungi</taxon>
        <taxon>Dikarya</taxon>
        <taxon>Ascomycota</taxon>
        <taxon>Pezizomycotina</taxon>
        <taxon>Sordariomycetes</taxon>
        <taxon>Hypocreomycetidae</taxon>
        <taxon>Hypocreales</taxon>
        <taxon>Clavicipitaceae</taxon>
        <taxon>Clavicipitaceae incertae sedis</taxon>
        <taxon>'Torrubiella' clade</taxon>
    </lineage>
</organism>
<feature type="active site" description="Proton donor" evidence="8">
    <location>
        <position position="134"/>
    </location>
</feature>
<dbReference type="OrthoDB" id="3388at2759"/>
<evidence type="ECO:0000256" key="5">
    <source>
        <dbReference type="ARBA" id="ARBA00022801"/>
    </source>
</evidence>
<feature type="active site" evidence="8">
    <location>
        <position position="20"/>
    </location>
</feature>
<dbReference type="PANTHER" id="PTHR11717">
    <property type="entry name" value="LOW MOLECULAR WEIGHT PROTEIN TYROSINE PHOSPHATASE"/>
    <property type="match status" value="1"/>
</dbReference>
<evidence type="ECO:0000256" key="7">
    <source>
        <dbReference type="ARBA" id="ARBA00051722"/>
    </source>
</evidence>
<feature type="domain" description="Phosphotyrosine protein phosphatase I" evidence="9">
    <location>
        <begin position="8"/>
        <end position="160"/>
    </location>
</feature>
<dbReference type="InterPro" id="IPR017867">
    <property type="entry name" value="Tyr_phospatase_low_mol_wt"/>
</dbReference>
<keyword evidence="4" id="KW-0963">Cytoplasm</keyword>
<dbReference type="SUPFAM" id="SSF52788">
    <property type="entry name" value="Phosphotyrosine protein phosphatases I"/>
    <property type="match status" value="1"/>
</dbReference>
<dbReference type="FunFam" id="3.40.50.2300:FF:000105">
    <property type="entry name" value="Low molecular weight phosphotyrosine protein"/>
    <property type="match status" value="1"/>
</dbReference>
<dbReference type="GO" id="GO:0005737">
    <property type="term" value="C:cytoplasm"/>
    <property type="evidence" value="ECO:0007669"/>
    <property type="project" value="UniProtKB-SubCell"/>
</dbReference>
<evidence type="ECO:0000256" key="3">
    <source>
        <dbReference type="ARBA" id="ARBA00011063"/>
    </source>
</evidence>
<dbReference type="Gene3D" id="3.40.50.2300">
    <property type="match status" value="1"/>
</dbReference>
<dbReference type="AlphaFoldDB" id="A0A0A1SJX1"/>
<accession>A0A0A1SJX1</accession>
<evidence type="ECO:0000313" key="10">
    <source>
        <dbReference type="EMBL" id="CEJ80513.1"/>
    </source>
</evidence>
<proteinExistence type="inferred from homology"/>
<dbReference type="PANTHER" id="PTHR11717:SF7">
    <property type="entry name" value="LOW MOLECULAR WEIGHT PHOSPHOTYROSINE PROTEIN PHOSPHATASE"/>
    <property type="match status" value="1"/>
</dbReference>
<dbReference type="CDD" id="cd16343">
    <property type="entry name" value="LMWPTP"/>
    <property type="match status" value="1"/>
</dbReference>
<comment type="catalytic activity">
    <reaction evidence="7">
        <text>O-phospho-L-tyrosyl-[protein] + H2O = L-tyrosyl-[protein] + phosphate</text>
        <dbReference type="Rhea" id="RHEA:10684"/>
        <dbReference type="Rhea" id="RHEA-COMP:10136"/>
        <dbReference type="Rhea" id="RHEA-COMP:20101"/>
        <dbReference type="ChEBI" id="CHEBI:15377"/>
        <dbReference type="ChEBI" id="CHEBI:43474"/>
        <dbReference type="ChEBI" id="CHEBI:46858"/>
        <dbReference type="ChEBI" id="CHEBI:61978"/>
        <dbReference type="EC" id="3.1.3.48"/>
    </reaction>
</comment>
<dbReference type="EMBL" id="CDHN01000001">
    <property type="protein sequence ID" value="CEJ80513.1"/>
    <property type="molecule type" value="Genomic_DNA"/>
</dbReference>
<gene>
    <name evidence="10" type="ORF">VHEMI00692</name>
</gene>
<reference evidence="10 11" key="1">
    <citation type="journal article" date="2015" name="Genome Announc.">
        <title>Draft Genome Sequence and Gene Annotation of the Entomopathogenic Fungus Verticillium hemipterigenum.</title>
        <authorList>
            <person name="Horn F."/>
            <person name="Habel A."/>
            <person name="Scharf D.H."/>
            <person name="Dworschak J."/>
            <person name="Brakhage A.A."/>
            <person name="Guthke R."/>
            <person name="Hertweck C."/>
            <person name="Linde J."/>
        </authorList>
    </citation>
    <scope>NUCLEOTIDE SEQUENCE [LARGE SCALE GENOMIC DNA]</scope>
</reference>
<dbReference type="STRING" id="1531966.A0A0A1SJX1"/>
<dbReference type="PRINTS" id="PR00720">
    <property type="entry name" value="MAMMALPTPASE"/>
</dbReference>